<evidence type="ECO:0000256" key="12">
    <source>
        <dbReference type="ARBA" id="ARBA00022695"/>
    </source>
</evidence>
<organism evidence="20 21">
    <name type="scientific">Desulfovibrio ferrophilus</name>
    <dbReference type="NCBI Taxonomy" id="241368"/>
    <lineage>
        <taxon>Bacteria</taxon>
        <taxon>Pseudomonadati</taxon>
        <taxon>Thermodesulfobacteriota</taxon>
        <taxon>Desulfovibrionia</taxon>
        <taxon>Desulfovibrionales</taxon>
        <taxon>Desulfovibrionaceae</taxon>
        <taxon>Desulfovibrio</taxon>
    </lineage>
</organism>
<evidence type="ECO:0000256" key="13">
    <source>
        <dbReference type="ARBA" id="ARBA00022989"/>
    </source>
</evidence>
<comment type="similarity">
    <text evidence="5 18">Belongs to the CDS family.</text>
</comment>
<evidence type="ECO:0000256" key="19">
    <source>
        <dbReference type="SAM" id="Phobius"/>
    </source>
</evidence>
<feature type="transmembrane region" description="Helical" evidence="19">
    <location>
        <begin position="81"/>
        <end position="99"/>
    </location>
</feature>
<evidence type="ECO:0000313" key="20">
    <source>
        <dbReference type="EMBL" id="BBD08631.1"/>
    </source>
</evidence>
<feature type="transmembrane region" description="Helical" evidence="19">
    <location>
        <begin position="33"/>
        <end position="51"/>
    </location>
</feature>
<comment type="pathway">
    <text evidence="4">Lipid metabolism.</text>
</comment>
<feature type="transmembrane region" description="Helical" evidence="19">
    <location>
        <begin position="213"/>
        <end position="233"/>
    </location>
</feature>
<evidence type="ECO:0000256" key="3">
    <source>
        <dbReference type="ARBA" id="ARBA00005119"/>
    </source>
</evidence>
<dbReference type="Proteomes" id="UP000269883">
    <property type="component" value="Chromosome"/>
</dbReference>
<keyword evidence="14" id="KW-0443">Lipid metabolism</keyword>
<dbReference type="RefSeq" id="WP_126378884.1">
    <property type="nucleotide sequence ID" value="NZ_AP017378.1"/>
</dbReference>
<keyword evidence="13 19" id="KW-1133">Transmembrane helix</keyword>
<evidence type="ECO:0000256" key="8">
    <source>
        <dbReference type="ARBA" id="ARBA00022475"/>
    </source>
</evidence>
<evidence type="ECO:0000256" key="14">
    <source>
        <dbReference type="ARBA" id="ARBA00023098"/>
    </source>
</evidence>
<proteinExistence type="inferred from homology"/>
<dbReference type="UniPathway" id="UPA00557">
    <property type="reaction ID" value="UER00614"/>
</dbReference>
<evidence type="ECO:0000256" key="11">
    <source>
        <dbReference type="ARBA" id="ARBA00022692"/>
    </source>
</evidence>
<dbReference type="PANTHER" id="PTHR46382:SF1">
    <property type="entry name" value="PHOSPHATIDATE CYTIDYLYLTRANSFERASE"/>
    <property type="match status" value="1"/>
</dbReference>
<keyword evidence="17" id="KW-1208">Phospholipid metabolism</keyword>
<feature type="transmembrane region" description="Helical" evidence="19">
    <location>
        <begin position="178"/>
        <end position="198"/>
    </location>
</feature>
<dbReference type="AlphaFoldDB" id="A0A2Z6AZD2"/>
<protein>
    <recommendedName>
        <fullName evidence="7 18">Phosphatidate cytidylyltransferase</fullName>
        <ecNumber evidence="6 18">2.7.7.41</ecNumber>
    </recommendedName>
</protein>
<dbReference type="EC" id="2.7.7.41" evidence="6 18"/>
<evidence type="ECO:0000256" key="2">
    <source>
        <dbReference type="ARBA" id="ARBA00004651"/>
    </source>
</evidence>
<keyword evidence="8" id="KW-1003">Cell membrane</keyword>
<evidence type="ECO:0000256" key="16">
    <source>
        <dbReference type="ARBA" id="ARBA00023209"/>
    </source>
</evidence>
<feature type="transmembrane region" description="Helical" evidence="19">
    <location>
        <begin position="12"/>
        <end position="27"/>
    </location>
</feature>
<reference evidence="20 21" key="1">
    <citation type="journal article" date="2018" name="Sci. Adv.">
        <title>Multi-heme cytochromes provide a pathway for survival in energy-limited environments.</title>
        <authorList>
            <person name="Deng X."/>
            <person name="Dohmae N."/>
            <person name="Nealson K.H."/>
            <person name="Hashimoto K."/>
            <person name="Okamoto A."/>
        </authorList>
    </citation>
    <scope>NUCLEOTIDE SEQUENCE [LARGE SCALE GENOMIC DNA]</scope>
    <source>
        <strain evidence="20 21">IS5</strain>
    </source>
</reference>
<feature type="transmembrane region" description="Helical" evidence="19">
    <location>
        <begin position="144"/>
        <end position="166"/>
    </location>
</feature>
<keyword evidence="15 19" id="KW-0472">Membrane</keyword>
<comment type="subcellular location">
    <subcellularLocation>
        <location evidence="2">Cell membrane</location>
        <topology evidence="2">Multi-pass membrane protein</topology>
    </subcellularLocation>
</comment>
<evidence type="ECO:0000256" key="1">
    <source>
        <dbReference type="ARBA" id="ARBA00001698"/>
    </source>
</evidence>
<keyword evidence="11 18" id="KW-0812">Transmembrane</keyword>
<keyword evidence="21" id="KW-1185">Reference proteome</keyword>
<evidence type="ECO:0000256" key="7">
    <source>
        <dbReference type="ARBA" id="ARBA00019373"/>
    </source>
</evidence>
<evidence type="ECO:0000256" key="6">
    <source>
        <dbReference type="ARBA" id="ARBA00012487"/>
    </source>
</evidence>
<keyword evidence="10 18" id="KW-0808">Transferase</keyword>
<feature type="transmembrane region" description="Helical" evidence="19">
    <location>
        <begin position="120"/>
        <end position="138"/>
    </location>
</feature>
<dbReference type="PANTHER" id="PTHR46382">
    <property type="entry name" value="PHOSPHATIDATE CYTIDYLYLTRANSFERASE"/>
    <property type="match status" value="1"/>
</dbReference>
<evidence type="ECO:0000256" key="5">
    <source>
        <dbReference type="ARBA" id="ARBA00010185"/>
    </source>
</evidence>
<dbReference type="PROSITE" id="PS01315">
    <property type="entry name" value="CDS"/>
    <property type="match status" value="1"/>
</dbReference>
<dbReference type="GO" id="GO:0005886">
    <property type="term" value="C:plasma membrane"/>
    <property type="evidence" value="ECO:0007669"/>
    <property type="project" value="UniProtKB-SubCell"/>
</dbReference>
<dbReference type="GO" id="GO:0004605">
    <property type="term" value="F:phosphatidate cytidylyltransferase activity"/>
    <property type="evidence" value="ECO:0007669"/>
    <property type="project" value="UniProtKB-EC"/>
</dbReference>
<dbReference type="GO" id="GO:0016024">
    <property type="term" value="P:CDP-diacylglycerol biosynthetic process"/>
    <property type="evidence" value="ECO:0007669"/>
    <property type="project" value="UniProtKB-UniPathway"/>
</dbReference>
<name>A0A2Z6AZD2_9BACT</name>
<dbReference type="OrthoDB" id="9799199at2"/>
<evidence type="ECO:0000256" key="10">
    <source>
        <dbReference type="ARBA" id="ARBA00022679"/>
    </source>
</evidence>
<dbReference type="Pfam" id="PF01148">
    <property type="entry name" value="CTP_transf_1"/>
    <property type="match status" value="1"/>
</dbReference>
<evidence type="ECO:0000256" key="17">
    <source>
        <dbReference type="ARBA" id="ARBA00023264"/>
    </source>
</evidence>
<keyword evidence="16" id="KW-0594">Phospholipid biosynthesis</keyword>
<evidence type="ECO:0000256" key="18">
    <source>
        <dbReference type="RuleBase" id="RU003938"/>
    </source>
</evidence>
<dbReference type="InterPro" id="IPR000374">
    <property type="entry name" value="PC_trans"/>
</dbReference>
<sequence>MALSSSHKKRIGTGLMLVVLWALSITFRGWSEFALLTAIAAGGLWEFFGMFWSKRRHLTLKISGLGLGTLILLAGKWNEPWLILAALVAAFWVCNLWFLKRYSLHPEDQSEEYSYGQSSVFITGLLYVPVLLQFLFGFERMEIVLVLLAVLASDTGAFYAGSLIGGPKVWPMVSPKKTWAGSMGGMVASIMVCLAAGAVDEYWLAGAGAGRPWWMWALLGIGLNISAQFGDFFESALKRRLHVKDSGTLLPGHGGILDRIDSLLLAVATYAGLDALFNFFR</sequence>
<keyword evidence="9" id="KW-0444">Lipid biosynthesis</keyword>
<evidence type="ECO:0000256" key="15">
    <source>
        <dbReference type="ARBA" id="ARBA00023136"/>
    </source>
</evidence>
<comment type="catalytic activity">
    <reaction evidence="1 18">
        <text>a 1,2-diacyl-sn-glycero-3-phosphate + CTP + H(+) = a CDP-1,2-diacyl-sn-glycerol + diphosphate</text>
        <dbReference type="Rhea" id="RHEA:16229"/>
        <dbReference type="ChEBI" id="CHEBI:15378"/>
        <dbReference type="ChEBI" id="CHEBI:33019"/>
        <dbReference type="ChEBI" id="CHEBI:37563"/>
        <dbReference type="ChEBI" id="CHEBI:58332"/>
        <dbReference type="ChEBI" id="CHEBI:58608"/>
        <dbReference type="EC" id="2.7.7.41"/>
    </reaction>
</comment>
<accession>A0A2Z6AZD2</accession>
<evidence type="ECO:0000313" key="21">
    <source>
        <dbReference type="Proteomes" id="UP000269883"/>
    </source>
</evidence>
<comment type="pathway">
    <text evidence="3 18">Phospholipid metabolism; CDP-diacylglycerol biosynthesis; CDP-diacylglycerol from sn-glycerol 3-phosphate: step 3/3.</text>
</comment>
<dbReference type="KEGG" id="dfl:DFE_1905"/>
<keyword evidence="12 18" id="KW-0548">Nucleotidyltransferase</keyword>
<gene>
    <name evidence="20" type="ORF">DFE_1905</name>
</gene>
<evidence type="ECO:0000256" key="4">
    <source>
        <dbReference type="ARBA" id="ARBA00005189"/>
    </source>
</evidence>
<dbReference type="EMBL" id="AP017378">
    <property type="protein sequence ID" value="BBD08631.1"/>
    <property type="molecule type" value="Genomic_DNA"/>
</dbReference>
<evidence type="ECO:0000256" key="9">
    <source>
        <dbReference type="ARBA" id="ARBA00022516"/>
    </source>
</evidence>